<organism evidence="4 5">
    <name type="scientific">Eublepharis macularius</name>
    <name type="common">Leopard gecko</name>
    <name type="synonym">Cyrtodactylus macularius</name>
    <dbReference type="NCBI Taxonomy" id="481883"/>
    <lineage>
        <taxon>Eukaryota</taxon>
        <taxon>Metazoa</taxon>
        <taxon>Chordata</taxon>
        <taxon>Craniata</taxon>
        <taxon>Vertebrata</taxon>
        <taxon>Euteleostomi</taxon>
        <taxon>Lepidosauria</taxon>
        <taxon>Squamata</taxon>
        <taxon>Bifurcata</taxon>
        <taxon>Gekkota</taxon>
        <taxon>Eublepharidae</taxon>
        <taxon>Eublepharinae</taxon>
        <taxon>Eublepharis</taxon>
    </lineage>
</organism>
<dbReference type="Proteomes" id="UP001190640">
    <property type="component" value="Chromosome 13"/>
</dbReference>
<dbReference type="PANTHER" id="PTHR28626:SF3">
    <property type="entry name" value="SRR1-LIKE PROTEIN"/>
    <property type="match status" value="1"/>
</dbReference>
<evidence type="ECO:0000313" key="5">
    <source>
        <dbReference type="RefSeq" id="XP_054852641.1"/>
    </source>
</evidence>
<reference evidence="5" key="1">
    <citation type="submission" date="2025-08" db="UniProtKB">
        <authorList>
            <consortium name="RefSeq"/>
        </authorList>
    </citation>
    <scope>IDENTIFICATION</scope>
    <source>
        <tissue evidence="5">Blood</tissue>
    </source>
</reference>
<keyword evidence="4" id="KW-1185">Reference proteome</keyword>
<dbReference type="RefSeq" id="XP_054852641.1">
    <property type="nucleotide sequence ID" value="XM_054996666.1"/>
</dbReference>
<evidence type="ECO:0000259" key="3">
    <source>
        <dbReference type="Pfam" id="PF07985"/>
    </source>
</evidence>
<dbReference type="CTD" id="402055"/>
<feature type="compositionally biased region" description="Basic residues" evidence="2">
    <location>
        <begin position="15"/>
        <end position="25"/>
    </location>
</feature>
<dbReference type="KEGG" id="emc:129341459"/>
<dbReference type="AlphaFoldDB" id="A0AA97KCI8"/>
<evidence type="ECO:0000313" key="4">
    <source>
        <dbReference type="Proteomes" id="UP001190640"/>
    </source>
</evidence>
<feature type="domain" description="SRR1-like" evidence="3">
    <location>
        <begin position="96"/>
        <end position="255"/>
    </location>
</feature>
<dbReference type="Pfam" id="PF07985">
    <property type="entry name" value="SRR1"/>
    <property type="match status" value="1"/>
</dbReference>
<dbReference type="GO" id="GO:0005737">
    <property type="term" value="C:cytoplasm"/>
    <property type="evidence" value="ECO:0007669"/>
    <property type="project" value="TreeGrafter"/>
</dbReference>
<feature type="region of interest" description="Disordered" evidence="2">
    <location>
        <begin position="1"/>
        <end position="39"/>
    </location>
</feature>
<evidence type="ECO:0000256" key="2">
    <source>
        <dbReference type="SAM" id="MobiDB-lite"/>
    </source>
</evidence>
<dbReference type="GO" id="GO:0005634">
    <property type="term" value="C:nucleus"/>
    <property type="evidence" value="ECO:0007669"/>
    <property type="project" value="TreeGrafter"/>
</dbReference>
<dbReference type="GeneID" id="129341459"/>
<dbReference type="PANTHER" id="PTHR28626">
    <property type="entry name" value="SRR1-LIKE PROTEIN"/>
    <property type="match status" value="1"/>
</dbReference>
<evidence type="ECO:0000256" key="1">
    <source>
        <dbReference type="ARBA" id="ARBA00009856"/>
    </source>
</evidence>
<proteinExistence type="inferred from homology"/>
<protein>
    <submittedName>
        <fullName evidence="5">SRR1-like protein</fullName>
    </submittedName>
</protein>
<feature type="compositionally biased region" description="Gly residues" evidence="2">
    <location>
        <begin position="1"/>
        <end position="13"/>
    </location>
</feature>
<gene>
    <name evidence="5" type="primary">SRRD</name>
</gene>
<accession>A0AA97KCI8</accession>
<dbReference type="InterPro" id="IPR040044">
    <property type="entry name" value="SRR1L"/>
</dbReference>
<comment type="similarity">
    <text evidence="1">Belongs to the SRR1 family.</text>
</comment>
<name>A0AA97KCI8_EUBMA</name>
<sequence>MEPGAGGGGGWSGPRGRRRRRRRQRGPAGVPAEREEERQRRRLREAREELLSSEFWNPSLRILLRSQKELLACRKETPLPIMEDALLALEHLQLYPPCLQCVCYGLGNFSSCFKARFQLAFLLLLLEELQIPKELCCIFDPVFSPLEKEVLSCLGLSVLSQNEEGKRPIAEPTVFYMVHCGKALYNNLLWSNWSAEALSKMIIIGNSFKGIEERIPTRIFQTDYAYIAKILIAAEEEALPPHTQFLDVFNDTAVHRFPWQKLREVPQETWNFQEEPVYQTEDQLEIIRNDDDT</sequence>
<dbReference type="InterPro" id="IPR012942">
    <property type="entry name" value="SRR1-like"/>
</dbReference>